<dbReference type="RefSeq" id="WP_065858298.1">
    <property type="nucleotide sequence ID" value="NZ_LYPC01000028.1"/>
</dbReference>
<accession>A0A1C0ZTG0</accession>
<dbReference type="OrthoDB" id="213472at2"/>
<dbReference type="PANTHER" id="PTHR43861">
    <property type="entry name" value="TRANS-ACONITATE 2-METHYLTRANSFERASE-RELATED"/>
    <property type="match status" value="1"/>
</dbReference>
<dbReference type="InterPro" id="IPR013217">
    <property type="entry name" value="Methyltransf_12"/>
</dbReference>
<name>A0A1C0ZTG0_9BACL</name>
<evidence type="ECO:0000313" key="2">
    <source>
        <dbReference type="EMBL" id="OCT11347.1"/>
    </source>
</evidence>
<dbReference type="PANTHER" id="PTHR43861:SF1">
    <property type="entry name" value="TRANS-ACONITATE 2-METHYLTRANSFERASE"/>
    <property type="match status" value="1"/>
</dbReference>
<dbReference type="AlphaFoldDB" id="A0A1C0ZTG0"/>
<sequence length="232" mass="25683">MINKPYNPEMALAYEKNARISIPTYDALFTMAQAYFRMQLGEKEASLLVVGAGGGNELSAWGPSNPNWSFTGVDISEEMLKIAKHKAAQLDIESRVTLIQGTMDDVQPSDAKFDAASCILVLHFVNDVKEKLKLLQTVKAHMKPGAPFVLVTAYGDPQAAELQDRLQVWKSFWLDAGTEPKRVQDMVEGGGIMKISFIPEKEIECLLTEAGFTHITKFYVTGLFGGWMCKAD</sequence>
<feature type="domain" description="Methyltransferase type 12" evidence="1">
    <location>
        <begin position="48"/>
        <end position="147"/>
    </location>
</feature>
<proteinExistence type="predicted"/>
<keyword evidence="2" id="KW-0808">Transferase</keyword>
<dbReference type="Pfam" id="PF08242">
    <property type="entry name" value="Methyltransf_12"/>
    <property type="match status" value="1"/>
</dbReference>
<gene>
    <name evidence="2" type="ORF">A8709_06650</name>
</gene>
<dbReference type="EMBL" id="LYPC01000028">
    <property type="protein sequence ID" value="OCT11347.1"/>
    <property type="molecule type" value="Genomic_DNA"/>
</dbReference>
<dbReference type="GO" id="GO:0032259">
    <property type="term" value="P:methylation"/>
    <property type="evidence" value="ECO:0007669"/>
    <property type="project" value="UniProtKB-KW"/>
</dbReference>
<dbReference type="Gene3D" id="3.40.50.150">
    <property type="entry name" value="Vaccinia Virus protein VP39"/>
    <property type="match status" value="1"/>
</dbReference>
<dbReference type="STRING" id="512399.A8709_06650"/>
<keyword evidence="3" id="KW-1185">Reference proteome</keyword>
<protein>
    <submittedName>
        <fullName evidence="2">Methylase</fullName>
    </submittedName>
</protein>
<dbReference type="InterPro" id="IPR029063">
    <property type="entry name" value="SAM-dependent_MTases_sf"/>
</dbReference>
<dbReference type="GO" id="GO:0008168">
    <property type="term" value="F:methyltransferase activity"/>
    <property type="evidence" value="ECO:0007669"/>
    <property type="project" value="UniProtKB-KW"/>
</dbReference>
<comment type="caution">
    <text evidence="2">The sequence shown here is derived from an EMBL/GenBank/DDBJ whole genome shotgun (WGS) entry which is preliminary data.</text>
</comment>
<organism evidence="2 3">
    <name type="scientific">Paenibacillus pectinilyticus</name>
    <dbReference type="NCBI Taxonomy" id="512399"/>
    <lineage>
        <taxon>Bacteria</taxon>
        <taxon>Bacillati</taxon>
        <taxon>Bacillota</taxon>
        <taxon>Bacilli</taxon>
        <taxon>Bacillales</taxon>
        <taxon>Paenibacillaceae</taxon>
        <taxon>Paenibacillus</taxon>
    </lineage>
</organism>
<reference evidence="3" key="1">
    <citation type="submission" date="2016-05" db="EMBL/GenBank/DDBJ databases">
        <title>Paenibacillus oryzae. sp. nov., isolated from the rice root.</title>
        <authorList>
            <person name="Zhang J."/>
            <person name="Zhang X."/>
        </authorList>
    </citation>
    <scope>NUCLEOTIDE SEQUENCE [LARGE SCALE GENOMIC DNA]</scope>
    <source>
        <strain evidence="3">KCTC13222</strain>
    </source>
</reference>
<dbReference type="Proteomes" id="UP000093309">
    <property type="component" value="Unassembled WGS sequence"/>
</dbReference>
<keyword evidence="2" id="KW-0489">Methyltransferase</keyword>
<evidence type="ECO:0000313" key="3">
    <source>
        <dbReference type="Proteomes" id="UP000093309"/>
    </source>
</evidence>
<dbReference type="SUPFAM" id="SSF53335">
    <property type="entry name" value="S-adenosyl-L-methionine-dependent methyltransferases"/>
    <property type="match status" value="1"/>
</dbReference>
<dbReference type="CDD" id="cd02440">
    <property type="entry name" value="AdoMet_MTases"/>
    <property type="match status" value="1"/>
</dbReference>
<evidence type="ECO:0000259" key="1">
    <source>
        <dbReference type="Pfam" id="PF08242"/>
    </source>
</evidence>